<evidence type="ECO:0000313" key="14">
    <source>
        <dbReference type="EMBL" id="MFA9949947.1"/>
    </source>
</evidence>
<dbReference type="EC" id="2.7.1.130" evidence="3 13"/>
<dbReference type="RefSeq" id="WP_418891041.1">
    <property type="nucleotide sequence ID" value="NZ_JBEUWX010000002.1"/>
</dbReference>
<comment type="caution">
    <text evidence="14">The sequence shown here is derived from an EMBL/GenBank/DDBJ whole genome shotgun (WGS) entry which is preliminary data.</text>
</comment>
<comment type="similarity">
    <text evidence="13">Belongs to the LpxK family.</text>
</comment>
<dbReference type="Pfam" id="PF02606">
    <property type="entry name" value="LpxK"/>
    <property type="match status" value="1"/>
</dbReference>
<dbReference type="EMBL" id="JBEUWX010000002">
    <property type="protein sequence ID" value="MFA9949947.1"/>
    <property type="molecule type" value="Genomic_DNA"/>
</dbReference>
<keyword evidence="9 13" id="KW-0418">Kinase</keyword>
<dbReference type="SUPFAM" id="SSF52540">
    <property type="entry name" value="P-loop containing nucleoside triphosphate hydrolases"/>
    <property type="match status" value="1"/>
</dbReference>
<evidence type="ECO:0000256" key="2">
    <source>
        <dbReference type="ARBA" id="ARBA00004870"/>
    </source>
</evidence>
<reference evidence="15" key="1">
    <citation type="submission" date="2024-06" db="EMBL/GenBank/DDBJ databases">
        <title>Radixoralia hellwigii gen. nov., sp nov., isolated from a root canal in the human oral cavity.</title>
        <authorList>
            <person name="Bartsch S."/>
            <person name="Wittmer A."/>
            <person name="Schulz A.-K."/>
            <person name="Neumann-Schaal M."/>
            <person name="Wolf J."/>
            <person name="Gronow S."/>
            <person name="Tennert C."/>
            <person name="Haecker G."/>
            <person name="Cieplik F."/>
            <person name="Al-Ahmad A."/>
        </authorList>
    </citation>
    <scope>NUCLEOTIDE SEQUENCE [LARGE SCALE GENOMIC DNA]</scope>
    <source>
        <strain evidence="15">Wk13</strain>
    </source>
</reference>
<dbReference type="InterPro" id="IPR027417">
    <property type="entry name" value="P-loop_NTPase"/>
</dbReference>
<keyword evidence="8 13" id="KW-0547">Nucleotide-binding</keyword>
<name>A0ABV4UEF5_9RHOO</name>
<keyword evidence="5 13" id="KW-0444">Lipid biosynthesis</keyword>
<keyword evidence="6 13" id="KW-0441">Lipid A biosynthesis</keyword>
<evidence type="ECO:0000256" key="10">
    <source>
        <dbReference type="ARBA" id="ARBA00022840"/>
    </source>
</evidence>
<accession>A0ABV4UEF5</accession>
<dbReference type="HAMAP" id="MF_00409">
    <property type="entry name" value="LpxK"/>
    <property type="match status" value="1"/>
</dbReference>
<keyword evidence="10 13" id="KW-0067">ATP-binding</keyword>
<feature type="binding site" evidence="13">
    <location>
        <begin position="63"/>
        <end position="70"/>
    </location>
    <ligand>
        <name>ATP</name>
        <dbReference type="ChEBI" id="CHEBI:30616"/>
    </ligand>
</feature>
<organism evidence="14 15">
    <name type="scientific">Dentiradicibacter hellwigii</name>
    <dbReference type="NCBI Taxonomy" id="3149053"/>
    <lineage>
        <taxon>Bacteria</taxon>
        <taxon>Pseudomonadati</taxon>
        <taxon>Pseudomonadota</taxon>
        <taxon>Betaproteobacteria</taxon>
        <taxon>Rhodocyclales</taxon>
        <taxon>Rhodocyclaceae</taxon>
        <taxon>Dentiradicibacter</taxon>
    </lineage>
</organism>
<evidence type="ECO:0000256" key="4">
    <source>
        <dbReference type="ARBA" id="ARBA00016436"/>
    </source>
</evidence>
<dbReference type="Proteomes" id="UP001574673">
    <property type="component" value="Unassembled WGS sequence"/>
</dbReference>
<gene>
    <name evidence="13 14" type="primary">lpxK</name>
    <name evidence="14" type="ORF">ABCS64_06390</name>
</gene>
<keyword evidence="11 13" id="KW-0443">Lipid metabolism</keyword>
<keyword evidence="7 13" id="KW-0808">Transferase</keyword>
<evidence type="ECO:0000256" key="1">
    <source>
        <dbReference type="ARBA" id="ARBA00002274"/>
    </source>
</evidence>
<evidence type="ECO:0000256" key="13">
    <source>
        <dbReference type="HAMAP-Rule" id="MF_00409"/>
    </source>
</evidence>
<proteinExistence type="inferred from homology"/>
<dbReference type="NCBIfam" id="TIGR00682">
    <property type="entry name" value="lpxK"/>
    <property type="match status" value="1"/>
</dbReference>
<evidence type="ECO:0000256" key="11">
    <source>
        <dbReference type="ARBA" id="ARBA00023098"/>
    </source>
</evidence>
<comment type="pathway">
    <text evidence="2 13">Glycolipid biosynthesis; lipid IV(A) biosynthesis; lipid IV(A) from (3R)-3-hydroxytetradecanoyl-[acyl-carrier-protein] and UDP-N-acetyl-alpha-D-glucosamine: step 6/6.</text>
</comment>
<protein>
    <recommendedName>
        <fullName evidence="4 13">Tetraacyldisaccharide 4'-kinase</fullName>
        <ecNumber evidence="3 13">2.7.1.130</ecNumber>
    </recommendedName>
    <alternativeName>
        <fullName evidence="12 13">Lipid A 4'-kinase</fullName>
    </alternativeName>
</protein>
<dbReference type="PANTHER" id="PTHR42724">
    <property type="entry name" value="TETRAACYLDISACCHARIDE 4'-KINASE"/>
    <property type="match status" value="1"/>
</dbReference>
<evidence type="ECO:0000256" key="5">
    <source>
        <dbReference type="ARBA" id="ARBA00022516"/>
    </source>
</evidence>
<evidence type="ECO:0000256" key="9">
    <source>
        <dbReference type="ARBA" id="ARBA00022777"/>
    </source>
</evidence>
<evidence type="ECO:0000256" key="12">
    <source>
        <dbReference type="ARBA" id="ARBA00029757"/>
    </source>
</evidence>
<evidence type="ECO:0000313" key="15">
    <source>
        <dbReference type="Proteomes" id="UP001574673"/>
    </source>
</evidence>
<comment type="catalytic activity">
    <reaction evidence="13">
        <text>a lipid A disaccharide + ATP = a lipid IVA + ADP + H(+)</text>
        <dbReference type="Rhea" id="RHEA:67840"/>
        <dbReference type="ChEBI" id="CHEBI:15378"/>
        <dbReference type="ChEBI" id="CHEBI:30616"/>
        <dbReference type="ChEBI" id="CHEBI:176343"/>
        <dbReference type="ChEBI" id="CHEBI:176425"/>
        <dbReference type="ChEBI" id="CHEBI:456216"/>
        <dbReference type="EC" id="2.7.1.130"/>
    </reaction>
</comment>
<comment type="function">
    <text evidence="1 13">Transfers the gamma-phosphate of ATP to the 4'-position of a tetraacyldisaccharide 1-phosphate intermediate (termed DS-1-P) to form tetraacyldisaccharide 1,4'-bis-phosphate (lipid IVA).</text>
</comment>
<dbReference type="InterPro" id="IPR003758">
    <property type="entry name" value="LpxK"/>
</dbReference>
<evidence type="ECO:0000256" key="8">
    <source>
        <dbReference type="ARBA" id="ARBA00022741"/>
    </source>
</evidence>
<evidence type="ECO:0000256" key="3">
    <source>
        <dbReference type="ARBA" id="ARBA00012071"/>
    </source>
</evidence>
<dbReference type="PANTHER" id="PTHR42724:SF1">
    <property type="entry name" value="TETRAACYLDISACCHARIDE 4'-KINASE, MITOCHONDRIAL-RELATED"/>
    <property type="match status" value="1"/>
</dbReference>
<dbReference type="GO" id="GO:0009029">
    <property type="term" value="F:lipid-A 4'-kinase activity"/>
    <property type="evidence" value="ECO:0007669"/>
    <property type="project" value="UniProtKB-EC"/>
</dbReference>
<evidence type="ECO:0000256" key="7">
    <source>
        <dbReference type="ARBA" id="ARBA00022679"/>
    </source>
</evidence>
<keyword evidence="15" id="KW-1185">Reference proteome</keyword>
<evidence type="ECO:0000256" key="6">
    <source>
        <dbReference type="ARBA" id="ARBA00022556"/>
    </source>
</evidence>
<sequence>MNWLARSLPHLWYRARLAWPLWLLLPFSWLFRGISAVRRGLFRSGWLRSRQLPVPVIVVGNLTVGGSGKTPFVIWLVSQLRARGWRPSVISRGYGGQQIAAGSADGMGGVMAVVPDTPAALAGDEPVLLARRCQVPVYVGRDRAAAGEALLAAHPQCNVIIADDGLQHYRLRRCAEVVMFDGRGVGNGHLLPAGPLREPLMRLRGATAIVWNCAPECHFPGELPPQFSMHLAAGNFYALHDPNIHCPAVALRGRRLHALAGIGDPCRFFAQLATLGLEFTEHPFPDHHRYTLADLDFARDGVLLMTEKDAVKCAALPVHEAWDEAWVLPVDAQFDDEDAPQLLRLLVEKLDGCTPA</sequence>